<keyword evidence="2" id="KW-1185">Reference proteome</keyword>
<dbReference type="EMBL" id="SMMG02000009">
    <property type="protein sequence ID" value="KAA3461505.1"/>
    <property type="molecule type" value="Genomic_DNA"/>
</dbReference>
<comment type="caution">
    <text evidence="1">The sequence shown here is derived from an EMBL/GenBank/DDBJ whole genome shotgun (WGS) entry which is preliminary data.</text>
</comment>
<dbReference type="PANTHER" id="PTHR46148:SF44">
    <property type="entry name" value="GAG-POL POLYPROTEIN"/>
    <property type="match status" value="1"/>
</dbReference>
<gene>
    <name evidence="1" type="ORF">EPI10_028070</name>
</gene>
<dbReference type="OrthoDB" id="1738613at2759"/>
<sequence>MTPYEALYGRKCRTPLSWTKLGGKKILGLNLVQETENIQSSVLGIEFSLSFHCEKKVPRFGCKGKVSPRVGQEAYQELHLELDCIHDVFHVFMLMRYHSISSYVIPINEVNVQLDLSYEEEPVQILD</sequence>
<dbReference type="PANTHER" id="PTHR46148">
    <property type="entry name" value="CHROMO DOMAIN-CONTAINING PROTEIN"/>
    <property type="match status" value="1"/>
</dbReference>
<dbReference type="AlphaFoldDB" id="A0A5B6UZT2"/>
<dbReference type="Proteomes" id="UP000325315">
    <property type="component" value="Unassembled WGS sequence"/>
</dbReference>
<reference evidence="2" key="1">
    <citation type="journal article" date="2019" name="Plant Biotechnol. J.">
        <title>Genome sequencing of the Australian wild diploid species Gossypium australe highlights disease resistance and delayed gland morphogenesis.</title>
        <authorList>
            <person name="Cai Y."/>
            <person name="Cai X."/>
            <person name="Wang Q."/>
            <person name="Wang P."/>
            <person name="Zhang Y."/>
            <person name="Cai C."/>
            <person name="Xu Y."/>
            <person name="Wang K."/>
            <person name="Zhou Z."/>
            <person name="Wang C."/>
            <person name="Geng S."/>
            <person name="Li B."/>
            <person name="Dong Q."/>
            <person name="Hou Y."/>
            <person name="Wang H."/>
            <person name="Ai P."/>
            <person name="Liu Z."/>
            <person name="Yi F."/>
            <person name="Sun M."/>
            <person name="An G."/>
            <person name="Cheng J."/>
            <person name="Zhang Y."/>
            <person name="Shi Q."/>
            <person name="Xie Y."/>
            <person name="Shi X."/>
            <person name="Chang Y."/>
            <person name="Huang F."/>
            <person name="Chen Y."/>
            <person name="Hong S."/>
            <person name="Mi L."/>
            <person name="Sun Q."/>
            <person name="Zhang L."/>
            <person name="Zhou B."/>
            <person name="Peng R."/>
            <person name="Zhang X."/>
            <person name="Liu F."/>
        </authorList>
    </citation>
    <scope>NUCLEOTIDE SEQUENCE [LARGE SCALE GENOMIC DNA]</scope>
    <source>
        <strain evidence="2">cv. PA1801</strain>
    </source>
</reference>
<accession>A0A5B6UZT2</accession>
<organism evidence="1 2">
    <name type="scientific">Gossypium australe</name>
    <dbReference type="NCBI Taxonomy" id="47621"/>
    <lineage>
        <taxon>Eukaryota</taxon>
        <taxon>Viridiplantae</taxon>
        <taxon>Streptophyta</taxon>
        <taxon>Embryophyta</taxon>
        <taxon>Tracheophyta</taxon>
        <taxon>Spermatophyta</taxon>
        <taxon>Magnoliopsida</taxon>
        <taxon>eudicotyledons</taxon>
        <taxon>Gunneridae</taxon>
        <taxon>Pentapetalae</taxon>
        <taxon>rosids</taxon>
        <taxon>malvids</taxon>
        <taxon>Malvales</taxon>
        <taxon>Malvaceae</taxon>
        <taxon>Malvoideae</taxon>
        <taxon>Gossypium</taxon>
    </lineage>
</organism>
<evidence type="ECO:0000313" key="2">
    <source>
        <dbReference type="Proteomes" id="UP000325315"/>
    </source>
</evidence>
<protein>
    <submittedName>
        <fullName evidence="1">DNA/RNA polymerases superfamily protein</fullName>
    </submittedName>
</protein>
<evidence type="ECO:0000313" key="1">
    <source>
        <dbReference type="EMBL" id="KAA3461505.1"/>
    </source>
</evidence>
<name>A0A5B6UZT2_9ROSI</name>
<proteinExistence type="predicted"/>